<dbReference type="AlphaFoldDB" id="A0A834AB27"/>
<dbReference type="InterPro" id="IPR019734">
    <property type="entry name" value="TPR_rpt"/>
</dbReference>
<comment type="similarity">
    <text evidence="6">Belongs to the IFIT family.</text>
</comment>
<evidence type="ECO:0000256" key="8">
    <source>
        <dbReference type="SAM" id="MobiDB-lite"/>
    </source>
</evidence>
<feature type="compositionally biased region" description="Basic and acidic residues" evidence="8">
    <location>
        <begin position="497"/>
        <end position="520"/>
    </location>
</feature>
<organism evidence="9 10">
    <name type="scientific">Phyllostomus discolor</name>
    <name type="common">pale spear-nosed bat</name>
    <dbReference type="NCBI Taxonomy" id="89673"/>
    <lineage>
        <taxon>Eukaryota</taxon>
        <taxon>Metazoa</taxon>
        <taxon>Chordata</taxon>
        <taxon>Craniata</taxon>
        <taxon>Vertebrata</taxon>
        <taxon>Euteleostomi</taxon>
        <taxon>Mammalia</taxon>
        <taxon>Eutheria</taxon>
        <taxon>Laurasiatheria</taxon>
        <taxon>Chiroptera</taxon>
        <taxon>Yangochiroptera</taxon>
        <taxon>Phyllostomidae</taxon>
        <taxon>Phyllostominae</taxon>
        <taxon>Phyllostomus</taxon>
    </lineage>
</organism>
<keyword evidence="2" id="KW-0677">Repeat</keyword>
<dbReference type="Gene3D" id="1.25.40.10">
    <property type="entry name" value="Tetratricopeptide repeat domain"/>
    <property type="match status" value="3"/>
</dbReference>
<name>A0A834AB27_9CHIR</name>
<dbReference type="PANTHER" id="PTHR10271:SF3">
    <property type="entry name" value="INTERFERON-INDUCED PROTEIN WITH TETRATRICOPEPTIDE REPEATS 3"/>
    <property type="match status" value="1"/>
</dbReference>
<protein>
    <submittedName>
        <fullName evidence="9">Interferon induced protein with tetratricopeptide repeats 3</fullName>
    </submittedName>
</protein>
<keyword evidence="3 7" id="KW-0802">TPR repeat</keyword>
<dbReference type="PROSITE" id="PS50005">
    <property type="entry name" value="TPR"/>
    <property type="match status" value="1"/>
</dbReference>
<keyword evidence="4" id="KW-0391">Immunity</keyword>
<keyword evidence="5" id="KW-0051">Antiviral defense</keyword>
<dbReference type="SUPFAM" id="SSF48452">
    <property type="entry name" value="TPR-like"/>
    <property type="match status" value="2"/>
</dbReference>
<evidence type="ECO:0000256" key="4">
    <source>
        <dbReference type="ARBA" id="ARBA00022859"/>
    </source>
</evidence>
<sequence>MLYGCHLGFSKSSEVSKSSLEKILPQLKCHFTWDLLKEESVSSDLEDRVRNQIEFLNPEFKSTMYNLLAYIKHLCGQNEAALECLQKAEESIQREHADQAEIRSLVTWGNYAWVYYHMGRLSEAQVYADKVKQVCKKYSNPYSIECPELDCEEGWTLLRCGGKQNEKVKVYFEKALEKKPNNPEFSAGLAIAMYRLDEKPPKQFCVSVLKKAIELSPDNQYVKVLLALKFQKINKEAEGEPLVVEALEKAPCQTDVLLSAAKFYKKKGDLDKAIELFQKALVSLPNNGYIYQQIASCYRAKEKQIQSAEDSEADRNREKVEELRKYAREYSNKATEKGLNPIYAYSDLTELETEECFETAFPEASRKQFYQGCSNFREYQGKSEDTSVLPHLNVLPINTKSTEKEKVKYQPQNGAKNQLQQNAPNSWYLQGLTHKMNGDLQQAAECFERELGRLLKNSPSGISSFFLPASELEDGHAEVGQGTDGFPLSELPDPGAETERGERRGEGEACNCHEGKKDGKAGVPQSELAD</sequence>
<gene>
    <name evidence="9" type="ORF">HJG60_006579</name>
</gene>
<evidence type="ECO:0000256" key="5">
    <source>
        <dbReference type="ARBA" id="ARBA00023118"/>
    </source>
</evidence>
<evidence type="ECO:0000256" key="7">
    <source>
        <dbReference type="PROSITE-ProRule" id="PRU00339"/>
    </source>
</evidence>
<evidence type="ECO:0000256" key="3">
    <source>
        <dbReference type="ARBA" id="ARBA00022803"/>
    </source>
</evidence>
<evidence type="ECO:0000256" key="1">
    <source>
        <dbReference type="ARBA" id="ARBA00022588"/>
    </source>
</evidence>
<dbReference type="InterPro" id="IPR011990">
    <property type="entry name" value="TPR-like_helical_dom_sf"/>
</dbReference>
<reference evidence="9 10" key="1">
    <citation type="journal article" date="2020" name="Nature">
        <title>Six reference-quality genomes reveal evolution of bat adaptations.</title>
        <authorList>
            <person name="Jebb D."/>
            <person name="Huang Z."/>
            <person name="Pippel M."/>
            <person name="Hughes G.M."/>
            <person name="Lavrichenko K."/>
            <person name="Devanna P."/>
            <person name="Winkler S."/>
            <person name="Jermiin L.S."/>
            <person name="Skirmuntt E.C."/>
            <person name="Katzourakis A."/>
            <person name="Burkitt-Gray L."/>
            <person name="Ray D.A."/>
            <person name="Sullivan K.A.M."/>
            <person name="Roscito J.G."/>
            <person name="Kirilenko B.M."/>
            <person name="Davalos L.M."/>
            <person name="Corthals A.P."/>
            <person name="Power M.L."/>
            <person name="Jones G."/>
            <person name="Ransome R.D."/>
            <person name="Dechmann D.K.N."/>
            <person name="Locatelli A.G."/>
            <person name="Puechmaille S.J."/>
            <person name="Fedrigo O."/>
            <person name="Jarvis E.D."/>
            <person name="Hiller M."/>
            <person name="Vernes S.C."/>
            <person name="Myers E.W."/>
            <person name="Teeling E.C."/>
        </authorList>
    </citation>
    <scope>NUCLEOTIDE SEQUENCE [LARGE SCALE GENOMIC DNA]</scope>
    <source>
        <strain evidence="9">Bat1K_MPI-CBG_1</strain>
    </source>
</reference>
<feature type="repeat" description="TPR" evidence="7">
    <location>
        <begin position="254"/>
        <end position="287"/>
    </location>
</feature>
<evidence type="ECO:0000256" key="6">
    <source>
        <dbReference type="ARBA" id="ARBA00038336"/>
    </source>
</evidence>
<dbReference type="PANTHER" id="PTHR10271">
    <property type="entry name" value="INTERFERON-INDUCED PROTEIN WITH TETRATRICOPEPTIDE REPEATS"/>
    <property type="match status" value="1"/>
</dbReference>
<dbReference type="Pfam" id="PF13424">
    <property type="entry name" value="TPR_12"/>
    <property type="match status" value="1"/>
</dbReference>
<dbReference type="EMBL" id="JABVXQ010000005">
    <property type="protein sequence ID" value="KAF6109140.1"/>
    <property type="molecule type" value="Genomic_DNA"/>
</dbReference>
<dbReference type="Proteomes" id="UP000664940">
    <property type="component" value="Unassembled WGS sequence"/>
</dbReference>
<dbReference type="GO" id="GO:0051607">
    <property type="term" value="P:defense response to virus"/>
    <property type="evidence" value="ECO:0007669"/>
    <property type="project" value="UniProtKB-KW"/>
</dbReference>
<dbReference type="Pfam" id="PF13181">
    <property type="entry name" value="TPR_8"/>
    <property type="match status" value="1"/>
</dbReference>
<dbReference type="GO" id="GO:0045087">
    <property type="term" value="P:innate immune response"/>
    <property type="evidence" value="ECO:0007669"/>
    <property type="project" value="UniProtKB-KW"/>
</dbReference>
<dbReference type="FunFam" id="1.25.40.10:FF:000036">
    <property type="entry name" value="interferon-induced protein with tetratricopeptide repeats 5"/>
    <property type="match status" value="1"/>
</dbReference>
<evidence type="ECO:0000313" key="10">
    <source>
        <dbReference type="Proteomes" id="UP000664940"/>
    </source>
</evidence>
<evidence type="ECO:0000256" key="2">
    <source>
        <dbReference type="ARBA" id="ARBA00022737"/>
    </source>
</evidence>
<accession>A0A834AB27</accession>
<keyword evidence="1" id="KW-0399">Innate immunity</keyword>
<comment type="caution">
    <text evidence="9">The sequence shown here is derived from an EMBL/GenBank/DDBJ whole genome shotgun (WGS) entry which is preliminary data.</text>
</comment>
<proteinExistence type="inferred from homology"/>
<dbReference type="SMART" id="SM00028">
    <property type="entry name" value="TPR"/>
    <property type="match status" value="4"/>
</dbReference>
<dbReference type="GO" id="GO:0005829">
    <property type="term" value="C:cytosol"/>
    <property type="evidence" value="ECO:0007669"/>
    <property type="project" value="TreeGrafter"/>
</dbReference>
<feature type="region of interest" description="Disordered" evidence="8">
    <location>
        <begin position="475"/>
        <end position="530"/>
    </location>
</feature>
<evidence type="ECO:0000313" key="9">
    <source>
        <dbReference type="EMBL" id="KAF6109140.1"/>
    </source>
</evidence>